<gene>
    <name evidence="1" type="ORF">FG385_27940</name>
</gene>
<protein>
    <submittedName>
        <fullName evidence="1">Uncharacterized protein</fullName>
    </submittedName>
</protein>
<dbReference type="EMBL" id="VDFW01000033">
    <property type="protein sequence ID" value="TNC21547.1"/>
    <property type="molecule type" value="Genomic_DNA"/>
</dbReference>
<evidence type="ECO:0000313" key="1">
    <source>
        <dbReference type="EMBL" id="TNC21547.1"/>
    </source>
</evidence>
<accession>A0A5C4LTH5</accession>
<reference evidence="1 2" key="1">
    <citation type="submission" date="2019-06" db="EMBL/GenBank/DDBJ databases">
        <title>Amycolatopsis alkalitolerans sp. nov., isolated from Gastrodia elata Blume.</title>
        <authorList>
            <person name="Narsing Rao M.P."/>
            <person name="Li W.J."/>
        </authorList>
    </citation>
    <scope>NUCLEOTIDE SEQUENCE [LARGE SCALE GENOMIC DNA]</scope>
    <source>
        <strain evidence="1 2">SYSUP0005</strain>
    </source>
</reference>
<dbReference type="RefSeq" id="WP_139099783.1">
    <property type="nucleotide sequence ID" value="NZ_VDFW01000033.1"/>
</dbReference>
<proteinExistence type="predicted"/>
<organism evidence="1 2">
    <name type="scientific">Amycolatopsis alkalitolerans</name>
    <dbReference type="NCBI Taxonomy" id="2547244"/>
    <lineage>
        <taxon>Bacteria</taxon>
        <taxon>Bacillati</taxon>
        <taxon>Actinomycetota</taxon>
        <taxon>Actinomycetes</taxon>
        <taxon>Pseudonocardiales</taxon>
        <taxon>Pseudonocardiaceae</taxon>
        <taxon>Amycolatopsis</taxon>
    </lineage>
</organism>
<sequence length="146" mass="16689">MARLNGFGCSYCALPVRFTGDHRHPGYVVIDQVTPPRADPGGLPDLRVLHRFCSLPARAAGHRRCSSITLRRAWLGWATTEFEAGRGDRRYGIRHYPRLGLHPARLRRPELFRKYWRIRKMRCAALACRYYPRCDLLPTDAASGVA</sequence>
<comment type="caution">
    <text evidence="1">The sequence shown here is derived from an EMBL/GenBank/DDBJ whole genome shotgun (WGS) entry which is preliminary data.</text>
</comment>
<dbReference type="Proteomes" id="UP000305546">
    <property type="component" value="Unassembled WGS sequence"/>
</dbReference>
<keyword evidence="2" id="KW-1185">Reference proteome</keyword>
<evidence type="ECO:0000313" key="2">
    <source>
        <dbReference type="Proteomes" id="UP000305546"/>
    </source>
</evidence>
<name>A0A5C4LTH5_9PSEU</name>
<dbReference type="AlphaFoldDB" id="A0A5C4LTH5"/>
<dbReference type="OrthoDB" id="3626140at2"/>